<keyword evidence="1" id="KW-1185">Reference proteome</keyword>
<name>A0A915EAT5_9BILA</name>
<dbReference type="Proteomes" id="UP000887574">
    <property type="component" value="Unplaced"/>
</dbReference>
<evidence type="ECO:0000313" key="2">
    <source>
        <dbReference type="WBParaSite" id="jg334"/>
    </source>
</evidence>
<dbReference type="WBParaSite" id="jg334">
    <property type="protein sequence ID" value="jg334"/>
    <property type="gene ID" value="jg334"/>
</dbReference>
<organism evidence="1 2">
    <name type="scientific">Ditylenchus dipsaci</name>
    <dbReference type="NCBI Taxonomy" id="166011"/>
    <lineage>
        <taxon>Eukaryota</taxon>
        <taxon>Metazoa</taxon>
        <taxon>Ecdysozoa</taxon>
        <taxon>Nematoda</taxon>
        <taxon>Chromadorea</taxon>
        <taxon>Rhabditida</taxon>
        <taxon>Tylenchina</taxon>
        <taxon>Tylenchomorpha</taxon>
        <taxon>Sphaerularioidea</taxon>
        <taxon>Anguinidae</taxon>
        <taxon>Anguininae</taxon>
        <taxon>Ditylenchus</taxon>
    </lineage>
</organism>
<proteinExistence type="predicted"/>
<evidence type="ECO:0000313" key="1">
    <source>
        <dbReference type="Proteomes" id="UP000887574"/>
    </source>
</evidence>
<protein>
    <submittedName>
        <fullName evidence="2">Uncharacterized protein</fullName>
    </submittedName>
</protein>
<accession>A0A915EAT5</accession>
<sequence>MNGKMCNAKDLSFTDYMMINCFRLWATRFQISSCYASKIEQETMVPGPGHINYSFFGEALLLWLKISTLIGMNRLKPKIESPKQMSPSLQLLMRRLVG</sequence>
<reference evidence="2" key="1">
    <citation type="submission" date="2022-11" db="UniProtKB">
        <authorList>
            <consortium name="WormBaseParasite"/>
        </authorList>
    </citation>
    <scope>IDENTIFICATION</scope>
</reference>
<dbReference type="AlphaFoldDB" id="A0A915EAT5"/>